<feature type="transmembrane region" description="Helical" evidence="2">
    <location>
        <begin position="165"/>
        <end position="185"/>
    </location>
</feature>
<feature type="region of interest" description="Disordered" evidence="1">
    <location>
        <begin position="67"/>
        <end position="89"/>
    </location>
</feature>
<protein>
    <submittedName>
        <fullName evidence="3">Uncharacterized protein</fullName>
    </submittedName>
</protein>
<feature type="compositionally biased region" description="Low complexity" evidence="1">
    <location>
        <begin position="117"/>
        <end position="134"/>
    </location>
</feature>
<gene>
    <name evidence="3" type="ORF">FB382_000062</name>
</gene>
<feature type="transmembrane region" description="Helical" evidence="2">
    <location>
        <begin position="191"/>
        <end position="209"/>
    </location>
</feature>
<feature type="region of interest" description="Disordered" evidence="1">
    <location>
        <begin position="117"/>
        <end position="149"/>
    </location>
</feature>
<accession>A0A7W3IW73</accession>
<comment type="caution">
    <text evidence="3">The sequence shown here is derived from an EMBL/GenBank/DDBJ whole genome shotgun (WGS) entry which is preliminary data.</text>
</comment>
<keyword evidence="2" id="KW-1133">Transmembrane helix</keyword>
<dbReference type="RefSeq" id="WP_182535786.1">
    <property type="nucleotide sequence ID" value="NZ_JACGXA010000001.1"/>
</dbReference>
<evidence type="ECO:0000313" key="3">
    <source>
        <dbReference type="EMBL" id="MBA8801771.1"/>
    </source>
</evidence>
<dbReference type="Proteomes" id="UP000580910">
    <property type="component" value="Unassembled WGS sequence"/>
</dbReference>
<evidence type="ECO:0000313" key="4">
    <source>
        <dbReference type="Proteomes" id="UP000580910"/>
    </source>
</evidence>
<organism evidence="3 4">
    <name type="scientific">Nocardioides ginsengisegetis</name>
    <dbReference type="NCBI Taxonomy" id="661491"/>
    <lineage>
        <taxon>Bacteria</taxon>
        <taxon>Bacillati</taxon>
        <taxon>Actinomycetota</taxon>
        <taxon>Actinomycetes</taxon>
        <taxon>Propionibacteriales</taxon>
        <taxon>Nocardioidaceae</taxon>
        <taxon>Nocardioides</taxon>
    </lineage>
</organism>
<proteinExistence type="predicted"/>
<keyword evidence="2" id="KW-0812">Transmembrane</keyword>
<dbReference type="AlphaFoldDB" id="A0A7W3IW73"/>
<name>A0A7W3IW73_9ACTN</name>
<evidence type="ECO:0000256" key="1">
    <source>
        <dbReference type="SAM" id="MobiDB-lite"/>
    </source>
</evidence>
<dbReference type="EMBL" id="JACGXA010000001">
    <property type="protein sequence ID" value="MBA8801771.1"/>
    <property type="molecule type" value="Genomic_DNA"/>
</dbReference>
<keyword evidence="4" id="KW-1185">Reference proteome</keyword>
<reference evidence="3 4" key="1">
    <citation type="submission" date="2020-07" db="EMBL/GenBank/DDBJ databases">
        <title>Sequencing the genomes of 1000 actinobacteria strains.</title>
        <authorList>
            <person name="Klenk H.-P."/>
        </authorList>
    </citation>
    <scope>NUCLEOTIDE SEQUENCE [LARGE SCALE GENOMIC DNA]</scope>
    <source>
        <strain evidence="3 4">DSM 21349</strain>
    </source>
</reference>
<sequence length="292" mass="31184">MGNASSGAAGESAFDLFDRWLAHREGRAEEDHDIEPPIEIVDDPLFDESFVPSHHEELALEPDVVPILALPPEPDPEPDPQPEDPGRAVFDLFNSAPVTSAPGAEESRGAVAAEPLPQAAAPEAAPAEPAAQSAPEPPPAHEPEPEQDVIPGVVEFAPRTGTRRLVALLLLVCVAATAVAAYVAYLDRTTPAIGIAAALALLTMVVWGVRAGAATAHLTVRGGQLEIVRGGGRNVFDLASHYTPIDVIGEPGDRNWRVLFHRRSMSPFVVDASMVDPAEFTRVLRHYRPTRD</sequence>
<keyword evidence="2" id="KW-0472">Membrane</keyword>
<evidence type="ECO:0000256" key="2">
    <source>
        <dbReference type="SAM" id="Phobius"/>
    </source>
</evidence>